<dbReference type="Proteomes" id="UP000304953">
    <property type="component" value="Unassembled WGS sequence"/>
</dbReference>
<comment type="caution">
    <text evidence="1">The sequence shown here is derived from an EMBL/GenBank/DDBJ whole genome shotgun (WGS) entry which is preliminary data.</text>
</comment>
<dbReference type="EMBL" id="SRYA01000065">
    <property type="protein sequence ID" value="TGY91222.1"/>
    <property type="molecule type" value="Genomic_DNA"/>
</dbReference>
<proteinExistence type="predicted"/>
<gene>
    <name evidence="1" type="ORF">E5329_22140</name>
</gene>
<evidence type="ECO:0000313" key="2">
    <source>
        <dbReference type="Proteomes" id="UP000304953"/>
    </source>
</evidence>
<protein>
    <submittedName>
        <fullName evidence="1">Recombinase family protein</fullName>
    </submittedName>
</protein>
<accession>A0AC61RQ92</accession>
<sequence>MAKSVITIPATVNRHTAAPIGSYKKRRVAAYARVSTDHEEQQSSYEAQVDYYTNYINGREDWEFVSVYADEGITGCNTKKRDGFNKMVEDALSGAIDLIITKSVSRFARNTVDSLTTIRKLKENRVECYFEKENIWTFDGKGELLLTIMSSLAQEESRSISENCTWGQRKRFADGKVTVPFKRFLGYDRGEDGNLVINEGQAETVRRIYGLFLQGRSPHAIAKLLTAEGIPSPGGKEAWSSSTVKSILTNEKYKGDALLQKVYTVDFLTKQKKVNEGEVPQYYVENNHQAIISPSVFEEAQHQMAARHSGKNRASSTGVFSGRIKCADCGGWYGSKVWHSNSKYRKTIWQCNHKFDGGEKCGTPHLDEETIKQLFLKAANAIFAEKDGVREDYDSIKDTLFGTAGLEAERLRLQEEMNVVAELIEQCVAENARVALDQTEYQKKYDGLAGRFNRAKGRLSEVSQAITERQAKREKIGRFVSALEKLDGSLTAFNEDDWYSLVEYAMVYSREDIRFTFKNGMEIKA</sequence>
<name>A0AC61RQ92_9FIRM</name>
<keyword evidence="2" id="KW-1185">Reference proteome</keyword>
<organism evidence="1 2">
    <name type="scientific">Petralouisia muris</name>
    <dbReference type="NCBI Taxonomy" id="3032872"/>
    <lineage>
        <taxon>Bacteria</taxon>
        <taxon>Bacillati</taxon>
        <taxon>Bacillota</taxon>
        <taxon>Clostridia</taxon>
        <taxon>Lachnospirales</taxon>
        <taxon>Lachnospiraceae</taxon>
        <taxon>Petralouisia</taxon>
    </lineage>
</organism>
<reference evidence="1" key="1">
    <citation type="submission" date="2019-04" db="EMBL/GenBank/DDBJ databases">
        <title>Microbes associate with the intestines of laboratory mice.</title>
        <authorList>
            <person name="Navarre W."/>
            <person name="Wong E."/>
            <person name="Huang K."/>
            <person name="Tropini C."/>
            <person name="Ng K."/>
            <person name="Yu B."/>
        </authorList>
    </citation>
    <scope>NUCLEOTIDE SEQUENCE</scope>
    <source>
        <strain evidence="1">NM01_1-7b</strain>
    </source>
</reference>
<evidence type="ECO:0000313" key="1">
    <source>
        <dbReference type="EMBL" id="TGY91222.1"/>
    </source>
</evidence>